<dbReference type="AlphaFoldDB" id="A0A0F9EN14"/>
<sequence>MICKCEREMLLLGVTGQLVFFVCPPCGLLALRNPVLHVVIVVPGEVWK</sequence>
<organism evidence="1">
    <name type="scientific">marine sediment metagenome</name>
    <dbReference type="NCBI Taxonomy" id="412755"/>
    <lineage>
        <taxon>unclassified sequences</taxon>
        <taxon>metagenomes</taxon>
        <taxon>ecological metagenomes</taxon>
    </lineage>
</organism>
<evidence type="ECO:0000313" key="1">
    <source>
        <dbReference type="EMBL" id="KKL67656.1"/>
    </source>
</evidence>
<gene>
    <name evidence="1" type="ORF">LCGC14_2132800</name>
</gene>
<name>A0A0F9EN14_9ZZZZ</name>
<protein>
    <submittedName>
        <fullName evidence="1">Uncharacterized protein</fullName>
    </submittedName>
</protein>
<comment type="caution">
    <text evidence="1">The sequence shown here is derived from an EMBL/GenBank/DDBJ whole genome shotgun (WGS) entry which is preliminary data.</text>
</comment>
<dbReference type="EMBL" id="LAZR01026788">
    <property type="protein sequence ID" value="KKL67656.1"/>
    <property type="molecule type" value="Genomic_DNA"/>
</dbReference>
<accession>A0A0F9EN14</accession>
<proteinExistence type="predicted"/>
<reference evidence="1" key="1">
    <citation type="journal article" date="2015" name="Nature">
        <title>Complex archaea that bridge the gap between prokaryotes and eukaryotes.</title>
        <authorList>
            <person name="Spang A."/>
            <person name="Saw J.H."/>
            <person name="Jorgensen S.L."/>
            <person name="Zaremba-Niedzwiedzka K."/>
            <person name="Martijn J."/>
            <person name="Lind A.E."/>
            <person name="van Eijk R."/>
            <person name="Schleper C."/>
            <person name="Guy L."/>
            <person name="Ettema T.J."/>
        </authorList>
    </citation>
    <scope>NUCLEOTIDE SEQUENCE</scope>
</reference>